<reference evidence="1" key="1">
    <citation type="submission" date="2014-11" db="EMBL/GenBank/DDBJ databases">
        <authorList>
            <person name="Amaro Gonzalez C."/>
        </authorList>
    </citation>
    <scope>NUCLEOTIDE SEQUENCE</scope>
</reference>
<dbReference type="AlphaFoldDB" id="A0A0E9XI03"/>
<dbReference type="EMBL" id="GBXM01007264">
    <property type="protein sequence ID" value="JAI01314.1"/>
    <property type="molecule type" value="Transcribed_RNA"/>
</dbReference>
<proteinExistence type="predicted"/>
<organism evidence="1">
    <name type="scientific">Anguilla anguilla</name>
    <name type="common">European freshwater eel</name>
    <name type="synonym">Muraena anguilla</name>
    <dbReference type="NCBI Taxonomy" id="7936"/>
    <lineage>
        <taxon>Eukaryota</taxon>
        <taxon>Metazoa</taxon>
        <taxon>Chordata</taxon>
        <taxon>Craniata</taxon>
        <taxon>Vertebrata</taxon>
        <taxon>Euteleostomi</taxon>
        <taxon>Actinopterygii</taxon>
        <taxon>Neopterygii</taxon>
        <taxon>Teleostei</taxon>
        <taxon>Anguilliformes</taxon>
        <taxon>Anguillidae</taxon>
        <taxon>Anguilla</taxon>
    </lineage>
</organism>
<evidence type="ECO:0000313" key="1">
    <source>
        <dbReference type="EMBL" id="JAI01314.1"/>
    </source>
</evidence>
<accession>A0A0E9XI03</accession>
<sequence length="21" mass="2471">MRSTRLYSERTSCLVAAVIWQ</sequence>
<protein>
    <submittedName>
        <fullName evidence="1">Uncharacterized protein</fullName>
    </submittedName>
</protein>
<reference evidence="1" key="2">
    <citation type="journal article" date="2015" name="Fish Shellfish Immunol.">
        <title>Early steps in the European eel (Anguilla anguilla)-Vibrio vulnificus interaction in the gills: Role of the RtxA13 toxin.</title>
        <authorList>
            <person name="Callol A."/>
            <person name="Pajuelo D."/>
            <person name="Ebbesson L."/>
            <person name="Teles M."/>
            <person name="MacKenzie S."/>
            <person name="Amaro C."/>
        </authorList>
    </citation>
    <scope>NUCLEOTIDE SEQUENCE</scope>
</reference>
<name>A0A0E9XI03_ANGAN</name>